<comment type="similarity">
    <text evidence="7">Belongs to the methyl-accepting chemotaxis (MCP) protein family.</text>
</comment>
<dbReference type="Pfam" id="PF17202">
    <property type="entry name" value="sCache_3_3"/>
    <property type="match status" value="1"/>
</dbReference>
<feature type="domain" description="HAMP" evidence="12">
    <location>
        <begin position="347"/>
        <end position="399"/>
    </location>
</feature>
<evidence type="ECO:0000256" key="3">
    <source>
        <dbReference type="ARBA" id="ARBA00022500"/>
    </source>
</evidence>
<feature type="domain" description="Methyl-accepting transducer" evidence="11">
    <location>
        <begin position="404"/>
        <end position="633"/>
    </location>
</feature>
<feature type="transmembrane region" description="Helical" evidence="10">
    <location>
        <begin position="25"/>
        <end position="47"/>
    </location>
</feature>
<dbReference type="InterPro" id="IPR004089">
    <property type="entry name" value="MCPsignal_dom"/>
</dbReference>
<organism evidence="13 14">
    <name type="scientific">Chelatococcus albus</name>
    <dbReference type="NCBI Taxonomy" id="3047466"/>
    <lineage>
        <taxon>Bacteria</taxon>
        <taxon>Pseudomonadati</taxon>
        <taxon>Pseudomonadota</taxon>
        <taxon>Alphaproteobacteria</taxon>
        <taxon>Hyphomicrobiales</taxon>
        <taxon>Chelatococcaceae</taxon>
        <taxon>Chelatococcus</taxon>
    </lineage>
</organism>
<evidence type="ECO:0000256" key="7">
    <source>
        <dbReference type="ARBA" id="ARBA00029447"/>
    </source>
</evidence>
<evidence type="ECO:0000256" key="2">
    <source>
        <dbReference type="ARBA" id="ARBA00022475"/>
    </source>
</evidence>
<dbReference type="InterPro" id="IPR051310">
    <property type="entry name" value="MCP_chemotaxis"/>
</dbReference>
<dbReference type="Pfam" id="PF00015">
    <property type="entry name" value="MCPsignal"/>
    <property type="match status" value="1"/>
</dbReference>
<dbReference type="Gene3D" id="1.10.287.950">
    <property type="entry name" value="Methyl-accepting chemotaxis protein"/>
    <property type="match status" value="1"/>
</dbReference>
<keyword evidence="4 10" id="KW-0812">Transmembrane</keyword>
<dbReference type="SMART" id="SM00283">
    <property type="entry name" value="MA"/>
    <property type="match status" value="1"/>
</dbReference>
<keyword evidence="14" id="KW-1185">Reference proteome</keyword>
<dbReference type="RefSeq" id="WP_283740183.1">
    <property type="nucleotide sequence ID" value="NZ_JASJEV010000004.1"/>
</dbReference>
<name>A0ABT7AFS6_9HYPH</name>
<gene>
    <name evidence="13" type="ORF">QNA08_08050</name>
</gene>
<dbReference type="EMBL" id="JASJEV010000004">
    <property type="protein sequence ID" value="MDJ1158183.1"/>
    <property type="molecule type" value="Genomic_DNA"/>
</dbReference>
<reference evidence="13 14" key="1">
    <citation type="submission" date="2023-05" db="EMBL/GenBank/DDBJ databases">
        <title>Chelatococcus sp. nov., a moderately thermophilic bacterium isolated from hot spring microbial mat.</title>
        <authorList>
            <person name="Hu C.-J."/>
            <person name="Li W.-J."/>
        </authorList>
    </citation>
    <scope>NUCLEOTIDE SEQUENCE [LARGE SCALE GENOMIC DNA]</scope>
    <source>
        <strain evidence="13 14">SYSU G07232</strain>
    </source>
</reference>
<evidence type="ECO:0000256" key="10">
    <source>
        <dbReference type="SAM" id="Phobius"/>
    </source>
</evidence>
<evidence type="ECO:0000256" key="1">
    <source>
        <dbReference type="ARBA" id="ARBA00004651"/>
    </source>
</evidence>
<evidence type="ECO:0000256" key="5">
    <source>
        <dbReference type="ARBA" id="ARBA00022989"/>
    </source>
</evidence>
<dbReference type="SUPFAM" id="SSF158472">
    <property type="entry name" value="HAMP domain-like"/>
    <property type="match status" value="1"/>
</dbReference>
<dbReference type="SUPFAM" id="SSF103190">
    <property type="entry name" value="Sensory domain-like"/>
    <property type="match status" value="1"/>
</dbReference>
<dbReference type="PANTHER" id="PTHR43531:SF11">
    <property type="entry name" value="METHYL-ACCEPTING CHEMOTAXIS PROTEIN 3"/>
    <property type="match status" value="1"/>
</dbReference>
<evidence type="ECO:0000259" key="12">
    <source>
        <dbReference type="PROSITE" id="PS50885"/>
    </source>
</evidence>
<evidence type="ECO:0000256" key="6">
    <source>
        <dbReference type="ARBA" id="ARBA00023136"/>
    </source>
</evidence>
<evidence type="ECO:0000313" key="13">
    <source>
        <dbReference type="EMBL" id="MDJ1158183.1"/>
    </source>
</evidence>
<feature type="region of interest" description="Disordered" evidence="9">
    <location>
        <begin position="647"/>
        <end position="668"/>
    </location>
</feature>
<keyword evidence="5 10" id="KW-1133">Transmembrane helix</keyword>
<dbReference type="InterPro" id="IPR004090">
    <property type="entry name" value="Chemotax_Me-accpt_rcpt"/>
</dbReference>
<keyword evidence="6 10" id="KW-0472">Membrane</keyword>
<dbReference type="SMART" id="SM00304">
    <property type="entry name" value="HAMP"/>
    <property type="match status" value="2"/>
</dbReference>
<feature type="domain" description="HAMP" evidence="12">
    <location>
        <begin position="230"/>
        <end position="283"/>
    </location>
</feature>
<keyword evidence="2" id="KW-1003">Cell membrane</keyword>
<proteinExistence type="inferred from homology"/>
<dbReference type="InterPro" id="IPR033463">
    <property type="entry name" value="sCache_3"/>
</dbReference>
<keyword evidence="3" id="KW-0145">Chemotaxis</keyword>
<dbReference type="Proteomes" id="UP001321492">
    <property type="component" value="Unassembled WGS sequence"/>
</dbReference>
<evidence type="ECO:0000313" key="14">
    <source>
        <dbReference type="Proteomes" id="UP001321492"/>
    </source>
</evidence>
<dbReference type="PRINTS" id="PR00260">
    <property type="entry name" value="CHEMTRNSDUCR"/>
</dbReference>
<dbReference type="PROSITE" id="PS50111">
    <property type="entry name" value="CHEMOTAXIS_TRANSDUC_2"/>
    <property type="match status" value="1"/>
</dbReference>
<comment type="caution">
    <text evidence="13">The sequence shown here is derived from an EMBL/GenBank/DDBJ whole genome shotgun (WGS) entry which is preliminary data.</text>
</comment>
<dbReference type="PROSITE" id="PS50885">
    <property type="entry name" value="HAMP"/>
    <property type="match status" value="2"/>
</dbReference>
<keyword evidence="8" id="KW-0807">Transducer</keyword>
<dbReference type="SUPFAM" id="SSF58104">
    <property type="entry name" value="Methyl-accepting chemotaxis protein (MCP) signaling domain"/>
    <property type="match status" value="1"/>
</dbReference>
<accession>A0ABT7AFS6</accession>
<dbReference type="Pfam" id="PF18947">
    <property type="entry name" value="HAMP_2"/>
    <property type="match status" value="1"/>
</dbReference>
<protein>
    <submittedName>
        <fullName evidence="13">Methyl-accepting chemotaxis protein</fullName>
    </submittedName>
</protein>
<sequence>MAVQKSPAGLMFRLFPRRVAPRTSLIVAVLLAINTALLTVSATWMIGARMREDVIARQSASMRTAAAILKERFPDAGIVASGGKVARIVMPAIPEFKDHAIVDQVSFATEDTATVFEWDAATGEFVRRTTSVKKPDGSRAVGTVLGKAGAVHPVVAAGNVYTGEADILGTPYYTQYVPIATKDGKIIGVLYVGTKKAIFEAARGAVVMPLLAVCVAAGVVVLLVALVLIRRALKPLGALAAATTAVATGDGVVAIPCGERADEYGDMARALAVFQGHTERLALADRDKLEQEARARRERSQMMTLLADEIGTVVDAAAQGDFSRRVSASFADVELQHLADGLNHLVSTVATGLDETASVLQTLTRGDLSARVTGDFRGSFAILKHGTNTMADRLTVALRELSEAASGVRTATREIAAGVNDLAERTADQASTANETCSALSTFAATVQRNAAQASEAHAVAGVAEQRAREGRDVLQSARDAMTRIHASSSRISDIIDIIDGIAFQTNLLALNAAVEAARAGEVGKGFAVVAAEVRTLAQGASEASNEIKALVTQAQNEVSSGVSLVEATAEKLGGIFQAISDVTALMSGITRSSGEQAAKVADLSRAVDRMGDMAQQNAALVEETHAAITVTEQQTQRLEELASQFDTRLHGTERKGQASGARQGLAA</sequence>
<evidence type="ECO:0000259" key="11">
    <source>
        <dbReference type="PROSITE" id="PS50111"/>
    </source>
</evidence>
<comment type="subcellular location">
    <subcellularLocation>
        <location evidence="1">Cell membrane</location>
        <topology evidence="1">Multi-pass membrane protein</topology>
    </subcellularLocation>
</comment>
<dbReference type="PANTHER" id="PTHR43531">
    <property type="entry name" value="PROTEIN ICFG"/>
    <property type="match status" value="1"/>
</dbReference>
<evidence type="ECO:0000256" key="4">
    <source>
        <dbReference type="ARBA" id="ARBA00022692"/>
    </source>
</evidence>
<feature type="transmembrane region" description="Helical" evidence="10">
    <location>
        <begin position="205"/>
        <end position="229"/>
    </location>
</feature>
<feature type="compositionally biased region" description="Basic and acidic residues" evidence="9">
    <location>
        <begin position="648"/>
        <end position="657"/>
    </location>
</feature>
<dbReference type="InterPro" id="IPR003660">
    <property type="entry name" value="HAMP_dom"/>
</dbReference>
<dbReference type="InterPro" id="IPR029151">
    <property type="entry name" value="Sensor-like_sf"/>
</dbReference>
<dbReference type="Gene3D" id="6.10.340.10">
    <property type="match status" value="1"/>
</dbReference>
<dbReference type="Pfam" id="PF00672">
    <property type="entry name" value="HAMP"/>
    <property type="match status" value="1"/>
</dbReference>
<evidence type="ECO:0000256" key="8">
    <source>
        <dbReference type="PROSITE-ProRule" id="PRU00284"/>
    </source>
</evidence>
<evidence type="ECO:0000256" key="9">
    <source>
        <dbReference type="SAM" id="MobiDB-lite"/>
    </source>
</evidence>